<name>A0A2W4DTU5_9HYPH</name>
<comment type="caution">
    <text evidence="2">The sequence shown here is derived from an EMBL/GenBank/DDBJ whole genome shotgun (WGS) entry which is preliminary data.</text>
</comment>
<evidence type="ECO:0000313" key="3">
    <source>
        <dbReference type="Proteomes" id="UP000248925"/>
    </source>
</evidence>
<keyword evidence="1" id="KW-1133">Transmembrane helix</keyword>
<dbReference type="Proteomes" id="UP000248925">
    <property type="component" value="Unassembled WGS sequence"/>
</dbReference>
<accession>A0A2W4DTU5</accession>
<protein>
    <submittedName>
        <fullName evidence="2">Uncharacterized protein</fullName>
    </submittedName>
</protein>
<proteinExistence type="predicted"/>
<evidence type="ECO:0000256" key="1">
    <source>
        <dbReference type="SAM" id="Phobius"/>
    </source>
</evidence>
<keyword evidence="3" id="KW-1185">Reference proteome</keyword>
<keyword evidence="1" id="KW-0472">Membrane</keyword>
<sequence>MARNGVSTMNALFALGLLVAIAGAMKALIYFFVGHDSREWSLSDTVFSVKTISGEKVSGHVMVRKIDNQKQFMKLSAEQIEKIKRDEMPLV</sequence>
<dbReference type="EMBL" id="PCDP01000082">
    <property type="protein sequence ID" value="PZM07576.1"/>
    <property type="molecule type" value="Genomic_DNA"/>
</dbReference>
<gene>
    <name evidence="2" type="ORF">CPY51_31080</name>
</gene>
<dbReference type="AlphaFoldDB" id="A0A2W4DTU5"/>
<keyword evidence="1" id="KW-0812">Transmembrane</keyword>
<organism evidence="2 3">
    <name type="scientific">Rhizobium tubonense</name>
    <dbReference type="NCBI Taxonomy" id="484088"/>
    <lineage>
        <taxon>Bacteria</taxon>
        <taxon>Pseudomonadati</taxon>
        <taxon>Pseudomonadota</taxon>
        <taxon>Alphaproteobacteria</taxon>
        <taxon>Hyphomicrobiales</taxon>
        <taxon>Rhizobiaceae</taxon>
        <taxon>Rhizobium/Agrobacterium group</taxon>
        <taxon>Rhizobium</taxon>
    </lineage>
</organism>
<reference evidence="2 3" key="1">
    <citation type="journal article" date="2018" name="Sci. Rep.">
        <title>Rhizobium tumorigenes sp. nov., a novel plant tumorigenic bacterium isolated from cane gall tumors on thornless blackberry.</title>
        <authorList>
            <person name="Kuzmanovi N."/>
            <person name="Smalla K."/>
            <person name="Gronow S."/>
            <person name="PuBawska J."/>
        </authorList>
    </citation>
    <scope>NUCLEOTIDE SEQUENCE [LARGE SCALE GENOMIC DNA]</scope>
    <source>
        <strain evidence="2 3">CCBAU 85046</strain>
    </source>
</reference>
<evidence type="ECO:0000313" key="2">
    <source>
        <dbReference type="EMBL" id="PZM07576.1"/>
    </source>
</evidence>
<feature type="transmembrane region" description="Helical" evidence="1">
    <location>
        <begin position="12"/>
        <end position="33"/>
    </location>
</feature>